<dbReference type="Gene3D" id="1.50.10.20">
    <property type="match status" value="1"/>
</dbReference>
<dbReference type="EMBL" id="JBHSDK010000009">
    <property type="protein sequence ID" value="MFC4334734.1"/>
    <property type="molecule type" value="Genomic_DNA"/>
</dbReference>
<protein>
    <submittedName>
        <fullName evidence="1">Uncharacterized protein</fullName>
    </submittedName>
</protein>
<dbReference type="InterPro" id="IPR008930">
    <property type="entry name" value="Terpenoid_cyclase/PrenylTrfase"/>
</dbReference>
<evidence type="ECO:0000313" key="2">
    <source>
        <dbReference type="Proteomes" id="UP001595823"/>
    </source>
</evidence>
<dbReference type="SUPFAM" id="SSF48239">
    <property type="entry name" value="Terpenoid cyclases/Protein prenyltransferases"/>
    <property type="match status" value="1"/>
</dbReference>
<dbReference type="RefSeq" id="WP_380618725.1">
    <property type="nucleotide sequence ID" value="NZ_JBHSDK010000009.1"/>
</dbReference>
<keyword evidence="2" id="KW-1185">Reference proteome</keyword>
<sequence>MKTLHRSAFDRAERYLALNARLIDRLRFARLFHGGPSRPILEVLHGYQNPDGGFGNAIEPDLRGSASQPVPAWAAFQVLDEIDAFDDPCVADACDWLEATSNPDGGVPWVLPSVRDSERAPWWQPEGDPAPSSIIATGLILGLLHLHGVEHPWVARATAYCWDHLSKTGELGAYDALAVLAFLEGVPDRDRAETELERLSDSLLATVAFDPETPGHVHSPLDFAPNPDALARGLFADSDIDRQLDHLIATQNDDGGWAPNFAMWTPVVAHEWGGHLTLARLATLRAYGRIA</sequence>
<gene>
    <name evidence="1" type="ORF">ACFPET_05945</name>
</gene>
<evidence type="ECO:0000313" key="1">
    <source>
        <dbReference type="EMBL" id="MFC4334734.1"/>
    </source>
</evidence>
<proteinExistence type="predicted"/>
<reference evidence="2" key="1">
    <citation type="journal article" date="2019" name="Int. J. Syst. Evol. Microbiol.">
        <title>The Global Catalogue of Microorganisms (GCM) 10K type strain sequencing project: providing services to taxonomists for standard genome sequencing and annotation.</title>
        <authorList>
            <consortium name="The Broad Institute Genomics Platform"/>
            <consortium name="The Broad Institute Genome Sequencing Center for Infectious Disease"/>
            <person name="Wu L."/>
            <person name="Ma J."/>
        </authorList>
    </citation>
    <scope>NUCLEOTIDE SEQUENCE [LARGE SCALE GENOMIC DNA]</scope>
    <source>
        <strain evidence="2">IBRC-M 10908</strain>
    </source>
</reference>
<organism evidence="1 2">
    <name type="scientific">Salininema proteolyticum</name>
    <dbReference type="NCBI Taxonomy" id="1607685"/>
    <lineage>
        <taxon>Bacteria</taxon>
        <taxon>Bacillati</taxon>
        <taxon>Actinomycetota</taxon>
        <taxon>Actinomycetes</taxon>
        <taxon>Glycomycetales</taxon>
        <taxon>Glycomycetaceae</taxon>
        <taxon>Salininema</taxon>
    </lineage>
</organism>
<comment type="caution">
    <text evidence="1">The sequence shown here is derived from an EMBL/GenBank/DDBJ whole genome shotgun (WGS) entry which is preliminary data.</text>
</comment>
<name>A0ABV8TVC0_9ACTN</name>
<accession>A0ABV8TVC0</accession>
<dbReference type="Proteomes" id="UP001595823">
    <property type="component" value="Unassembled WGS sequence"/>
</dbReference>